<keyword evidence="3" id="KW-1185">Reference proteome</keyword>
<proteinExistence type="predicted"/>
<dbReference type="PATRIC" id="fig|633147.7.peg.1382"/>
<feature type="region of interest" description="Disordered" evidence="1">
    <location>
        <begin position="1"/>
        <end position="63"/>
    </location>
</feature>
<name>E1QXB5_OLSUV</name>
<dbReference type="EMBL" id="CP002106">
    <property type="protein sequence ID" value="ADK68768.1"/>
    <property type="molecule type" value="Genomic_DNA"/>
</dbReference>
<dbReference type="GeneID" id="78513056"/>
<evidence type="ECO:0000256" key="1">
    <source>
        <dbReference type="SAM" id="MobiDB-lite"/>
    </source>
</evidence>
<gene>
    <name evidence="2" type="ordered locus">Olsu_1678</name>
</gene>
<dbReference type="KEGG" id="ols:Olsu_1678"/>
<organism evidence="2 3">
    <name type="scientific">Olsenella uli (strain ATCC 49627 / DSM 7084 / CCUG 31166 / CIP 109912 / JCM 12494 / LMG 11480 / NCIMB 702895 / VPI D76D-27C)</name>
    <name type="common">Lactobacillus uli</name>
    <dbReference type="NCBI Taxonomy" id="633147"/>
    <lineage>
        <taxon>Bacteria</taxon>
        <taxon>Bacillati</taxon>
        <taxon>Actinomycetota</taxon>
        <taxon>Coriobacteriia</taxon>
        <taxon>Coriobacteriales</taxon>
        <taxon>Atopobiaceae</taxon>
        <taxon>Olsenella</taxon>
    </lineage>
</organism>
<accession>E1QXB5</accession>
<evidence type="ECO:0000313" key="3">
    <source>
        <dbReference type="Proteomes" id="UP000000333"/>
    </source>
</evidence>
<dbReference type="RefSeq" id="WP_013252519.1">
    <property type="nucleotide sequence ID" value="NC_014363.1"/>
</dbReference>
<dbReference type="AlphaFoldDB" id="E1QXB5"/>
<dbReference type="HOGENOM" id="CLU_2168399_0_0_11"/>
<dbReference type="Proteomes" id="UP000000333">
    <property type="component" value="Chromosome"/>
</dbReference>
<evidence type="ECO:0000313" key="2">
    <source>
        <dbReference type="EMBL" id="ADK68768.1"/>
    </source>
</evidence>
<reference evidence="2 3" key="1">
    <citation type="journal article" date="2010" name="Stand. Genomic Sci.">
        <title>Complete genome sequence of Olsenella uli type strain (VPI D76D-27C).</title>
        <authorList>
            <person name="Goker M."/>
            <person name="Held B."/>
            <person name="Lucas S."/>
            <person name="Nolan M."/>
            <person name="Yasawong M."/>
            <person name="Glavina Del Rio T."/>
            <person name="Tice H."/>
            <person name="Cheng J.F."/>
            <person name="Bruce D."/>
            <person name="Detter J.C."/>
            <person name="Tapia R."/>
            <person name="Han C."/>
            <person name="Goodwin L."/>
            <person name="Pitluck S."/>
            <person name="Liolios K."/>
            <person name="Ivanova N."/>
            <person name="Mavromatis K."/>
            <person name="Mikhailova N."/>
            <person name="Pati A."/>
            <person name="Chen A."/>
            <person name="Palaniappan K."/>
            <person name="Land M."/>
            <person name="Hauser L."/>
            <person name="Chang Y.J."/>
            <person name="Jeffries C.D."/>
            <person name="Rohde M."/>
            <person name="Sikorski J."/>
            <person name="Pukall R."/>
            <person name="Woyke T."/>
            <person name="Bristow J."/>
            <person name="Eisen J.A."/>
            <person name="Markowitz V."/>
            <person name="Hugenholtz P."/>
            <person name="Kyrpides N.C."/>
            <person name="Klenk H.P."/>
            <person name="Lapidus A."/>
        </authorList>
    </citation>
    <scope>NUCLEOTIDE SEQUENCE [LARGE SCALE GENOMIC DNA]</scope>
    <source>
        <strain evidence="3">ATCC 49627 / DSM 7084 / CIP 109912 / JCM 12494 / NCIMB 702895 / VPI D76D-27C</strain>
    </source>
</reference>
<sequence length="110" mass="12458">MEVAEERLCPPPTTGRRYFASQGWQARTERTWPTTREGNKDLAANKSTKNHRSKAGRQQAREAEAKAQAALDRLGEGERGIEILVPMLVKCRDDPPEGAYGYFRRGVRRT</sequence>
<protein>
    <submittedName>
        <fullName evidence="2">Uncharacterized protein</fullName>
    </submittedName>
</protein>